<accession>A0A3B0ZUV2</accession>
<dbReference type="InterPro" id="IPR015927">
    <property type="entry name" value="Peptidase_S24_S26A/B/C"/>
</dbReference>
<dbReference type="CDD" id="cd06462">
    <property type="entry name" value="Peptidase_S24_S26"/>
    <property type="match status" value="1"/>
</dbReference>
<gene>
    <name evidence="2" type="ORF">MNBD_GAMMA16-2043</name>
</gene>
<proteinExistence type="predicted"/>
<dbReference type="AlphaFoldDB" id="A0A3B0ZUV2"/>
<sequence length="99" mass="11199">MNVIERLIGIFKVNGKSMLPILAEGDFVITSRLLSKIRSNDLVVVEHPVYGRLVKRVLEVSNDNRLWLCGNNTSSLTPEKIGWINAEDIKGKVYFSIKK</sequence>
<protein>
    <recommendedName>
        <fullName evidence="1">Peptidase S24/S26A/S26B/S26C domain-containing protein</fullName>
    </recommendedName>
</protein>
<name>A0A3B0ZUV2_9ZZZZ</name>
<dbReference type="EMBL" id="UOFO01000063">
    <property type="protein sequence ID" value="VAW85224.1"/>
    <property type="molecule type" value="Genomic_DNA"/>
</dbReference>
<reference evidence="2" key="1">
    <citation type="submission" date="2018-06" db="EMBL/GenBank/DDBJ databases">
        <authorList>
            <person name="Zhirakovskaya E."/>
        </authorList>
    </citation>
    <scope>NUCLEOTIDE SEQUENCE</scope>
</reference>
<dbReference type="Gene3D" id="2.10.109.10">
    <property type="entry name" value="Umud Fragment, subunit A"/>
    <property type="match status" value="1"/>
</dbReference>
<organism evidence="2">
    <name type="scientific">hydrothermal vent metagenome</name>
    <dbReference type="NCBI Taxonomy" id="652676"/>
    <lineage>
        <taxon>unclassified sequences</taxon>
        <taxon>metagenomes</taxon>
        <taxon>ecological metagenomes</taxon>
    </lineage>
</organism>
<feature type="domain" description="Peptidase S24/S26A/S26B/S26C" evidence="1">
    <location>
        <begin position="10"/>
        <end position="93"/>
    </location>
</feature>
<dbReference type="InterPro" id="IPR036286">
    <property type="entry name" value="LexA/Signal_pep-like_sf"/>
</dbReference>
<evidence type="ECO:0000313" key="2">
    <source>
        <dbReference type="EMBL" id="VAW85224.1"/>
    </source>
</evidence>
<evidence type="ECO:0000259" key="1">
    <source>
        <dbReference type="Pfam" id="PF00717"/>
    </source>
</evidence>
<dbReference type="SUPFAM" id="SSF51306">
    <property type="entry name" value="LexA/Signal peptidase"/>
    <property type="match status" value="1"/>
</dbReference>
<dbReference type="Pfam" id="PF00717">
    <property type="entry name" value="Peptidase_S24"/>
    <property type="match status" value="1"/>
</dbReference>